<organism evidence="1 2">
    <name type="scientific">Tumebacillus lacus</name>
    <dbReference type="NCBI Taxonomy" id="2995335"/>
    <lineage>
        <taxon>Bacteria</taxon>
        <taxon>Bacillati</taxon>
        <taxon>Bacillota</taxon>
        <taxon>Bacilli</taxon>
        <taxon>Bacillales</taxon>
        <taxon>Alicyclobacillaceae</taxon>
        <taxon>Tumebacillus</taxon>
    </lineage>
</organism>
<name>A0ABT3X1M7_9BACL</name>
<dbReference type="Proteomes" id="UP001208017">
    <property type="component" value="Unassembled WGS sequence"/>
</dbReference>
<evidence type="ECO:0000313" key="2">
    <source>
        <dbReference type="Proteomes" id="UP001208017"/>
    </source>
</evidence>
<dbReference type="RefSeq" id="WP_267152046.1">
    <property type="nucleotide sequence ID" value="NZ_JAPMLT010000007.1"/>
</dbReference>
<protein>
    <submittedName>
        <fullName evidence="1">Alpha/beta-type small acid-soluble spore protein</fullName>
    </submittedName>
</protein>
<sequence>MARNRRRKVLVPEAREALDRLKSEVMNTATAEQAVFESARRQNVPLVQGDNSQLTAEQAGKVGGPIGGQMVRKLIALAQMQMMNEQQQQDGNRPHL</sequence>
<keyword evidence="2" id="KW-1185">Reference proteome</keyword>
<dbReference type="InterPro" id="IPR038300">
    <property type="entry name" value="SASP_sf_alpha/beta"/>
</dbReference>
<dbReference type="Gene3D" id="6.10.10.80">
    <property type="entry name" value="Small, acid-soluble spore protein, alpha/beta type-like"/>
    <property type="match status" value="1"/>
</dbReference>
<comment type="caution">
    <text evidence="1">The sequence shown here is derived from an EMBL/GenBank/DDBJ whole genome shotgun (WGS) entry which is preliminary data.</text>
</comment>
<dbReference type="Pfam" id="PF00269">
    <property type="entry name" value="SASP"/>
    <property type="match status" value="1"/>
</dbReference>
<proteinExistence type="predicted"/>
<accession>A0ABT3X1M7</accession>
<dbReference type="EMBL" id="JAPMLT010000007">
    <property type="protein sequence ID" value="MCX7570793.1"/>
    <property type="molecule type" value="Genomic_DNA"/>
</dbReference>
<reference evidence="1 2" key="1">
    <citation type="submission" date="2022-11" db="EMBL/GenBank/DDBJ databases">
        <title>Study of microbial diversity in lake waters.</title>
        <authorList>
            <person name="Zhang J."/>
        </authorList>
    </citation>
    <scope>NUCLEOTIDE SEQUENCE [LARGE SCALE GENOMIC DNA]</scope>
    <source>
        <strain evidence="1 2">DT12</strain>
    </source>
</reference>
<gene>
    <name evidence="1" type="ORF">OS242_12570</name>
</gene>
<dbReference type="InterPro" id="IPR001448">
    <property type="entry name" value="SASP_alpha/beta-type"/>
</dbReference>
<evidence type="ECO:0000313" key="1">
    <source>
        <dbReference type="EMBL" id="MCX7570793.1"/>
    </source>
</evidence>